<accession>A0ABP8MDA5</accession>
<feature type="transmembrane region" description="Helical" evidence="1">
    <location>
        <begin position="153"/>
        <end position="172"/>
    </location>
</feature>
<evidence type="ECO:0000313" key="3">
    <source>
        <dbReference type="Proteomes" id="UP001501508"/>
    </source>
</evidence>
<feature type="transmembrane region" description="Helical" evidence="1">
    <location>
        <begin position="229"/>
        <end position="245"/>
    </location>
</feature>
<feature type="transmembrane region" description="Helical" evidence="1">
    <location>
        <begin position="55"/>
        <end position="74"/>
    </location>
</feature>
<evidence type="ECO:0000256" key="1">
    <source>
        <dbReference type="SAM" id="Phobius"/>
    </source>
</evidence>
<keyword evidence="1" id="KW-0472">Membrane</keyword>
<reference evidence="3" key="1">
    <citation type="journal article" date="2019" name="Int. J. Syst. Evol. Microbiol.">
        <title>The Global Catalogue of Microorganisms (GCM) 10K type strain sequencing project: providing services to taxonomists for standard genome sequencing and annotation.</title>
        <authorList>
            <consortium name="The Broad Institute Genomics Platform"/>
            <consortium name="The Broad Institute Genome Sequencing Center for Infectious Disease"/>
            <person name="Wu L."/>
            <person name="Ma J."/>
        </authorList>
    </citation>
    <scope>NUCLEOTIDE SEQUENCE [LARGE SCALE GENOMIC DNA]</scope>
    <source>
        <strain evidence="3">JCM 31920</strain>
    </source>
</reference>
<name>A0ABP8MDA5_9BACT</name>
<keyword evidence="1" id="KW-0812">Transmembrane</keyword>
<evidence type="ECO:0008006" key="4">
    <source>
        <dbReference type="Google" id="ProtNLM"/>
    </source>
</evidence>
<feature type="transmembrane region" description="Helical" evidence="1">
    <location>
        <begin position="315"/>
        <end position="333"/>
    </location>
</feature>
<keyword evidence="1" id="KW-1133">Transmembrane helix</keyword>
<feature type="transmembrane region" description="Helical" evidence="1">
    <location>
        <begin position="184"/>
        <end position="201"/>
    </location>
</feature>
<dbReference type="EMBL" id="BAABEY010000036">
    <property type="protein sequence ID" value="GAA4447626.1"/>
    <property type="molecule type" value="Genomic_DNA"/>
</dbReference>
<feature type="transmembrane region" description="Helical" evidence="1">
    <location>
        <begin position="371"/>
        <end position="389"/>
    </location>
</feature>
<keyword evidence="3" id="KW-1185">Reference proteome</keyword>
<feature type="transmembrane region" description="Helical" evidence="1">
    <location>
        <begin position="396"/>
        <end position="415"/>
    </location>
</feature>
<feature type="transmembrane region" description="Helical" evidence="1">
    <location>
        <begin position="345"/>
        <end position="365"/>
    </location>
</feature>
<gene>
    <name evidence="2" type="ORF">GCM10023091_42880</name>
</gene>
<dbReference type="RefSeq" id="WP_345033003.1">
    <property type="nucleotide sequence ID" value="NZ_BAABEY010000036.1"/>
</dbReference>
<feature type="transmembrane region" description="Helical" evidence="1">
    <location>
        <begin position="208"/>
        <end position="223"/>
    </location>
</feature>
<comment type="caution">
    <text evidence="2">The sequence shown here is derived from an EMBL/GenBank/DDBJ whole genome shotgun (WGS) entry which is preliminary data.</text>
</comment>
<proteinExistence type="predicted"/>
<dbReference type="Proteomes" id="UP001501508">
    <property type="component" value="Unassembled WGS sequence"/>
</dbReference>
<feature type="transmembrane region" description="Helical" evidence="1">
    <location>
        <begin position="252"/>
        <end position="277"/>
    </location>
</feature>
<evidence type="ECO:0000313" key="2">
    <source>
        <dbReference type="EMBL" id="GAA4447626.1"/>
    </source>
</evidence>
<protein>
    <recommendedName>
        <fullName evidence="4">Glycosyltransferase RgtA/B/C/D-like domain-containing protein</fullName>
    </recommendedName>
</protein>
<feature type="transmembrane region" description="Helical" evidence="1">
    <location>
        <begin position="24"/>
        <end position="43"/>
    </location>
</feature>
<sequence length="564" mass="63487">MRNWLNPLFNGTFMNAFIRIGPEVAPWLIPVVVLFVLVSGKILLEWKKGERIDSIWIVSLAVITFLARVPVLLINRTSNVDEAQTIAHALTLFRFPAPWKGIDFTTNGPLNAYAFYLPDLLGLPVDFLTSHVILTVLEIIMVWAIYTTIVNWMNRETAAVTLIPLFIFLAFAQNEDFTHQSSEIWSAAALSVAFASFSDLTRRDDKRFGQWVFLGLMLGMVPFGKPQGAPPALIFTACIFAYLVFELKGRAMLAAGAALVLGAVTVPGIFAMVITYYRAWTDFLDLFLIANLKYAEMHGGGVAILPSFLWKWGRYSGVSLLFLITMLICLPAVISGNKLSKRDRLIGVTLLLVTAGGAFAVEQAGRPFDHYLILFLFPGLVLLLAWGIHQLSNRKATWIALSGSFCLFLAFIVLANRATYQVIADAYKKGTPWRMEVSPVSAYVRKWIKDDRDCIAVYGYYNEIYVETQLPSATRTVTAYQHSVIYPELYTPYYCKDLLTNRPVVFVDALDVPQDFRQKFVNRAGHSFVKVPAISRFLQEQYQLVNVIGRARIYVRNDRLAAHD</sequence>
<organism evidence="2 3">
    <name type="scientific">Ravibacter arvi</name>
    <dbReference type="NCBI Taxonomy" id="2051041"/>
    <lineage>
        <taxon>Bacteria</taxon>
        <taxon>Pseudomonadati</taxon>
        <taxon>Bacteroidota</taxon>
        <taxon>Cytophagia</taxon>
        <taxon>Cytophagales</taxon>
        <taxon>Spirosomataceae</taxon>
        <taxon>Ravibacter</taxon>
    </lineage>
</organism>
<feature type="transmembrane region" description="Helical" evidence="1">
    <location>
        <begin position="127"/>
        <end position="146"/>
    </location>
</feature>